<dbReference type="SMART" id="SM00179">
    <property type="entry name" value="EGF_CA"/>
    <property type="match status" value="1"/>
</dbReference>
<evidence type="ECO:0000256" key="3">
    <source>
        <dbReference type="ARBA" id="ARBA00022737"/>
    </source>
</evidence>
<dbReference type="PROSITE" id="PS01187">
    <property type="entry name" value="EGF_CA"/>
    <property type="match status" value="1"/>
</dbReference>
<feature type="transmembrane region" description="Helical" evidence="6">
    <location>
        <begin position="92"/>
        <end position="115"/>
    </location>
</feature>
<dbReference type="SUPFAM" id="SSF57196">
    <property type="entry name" value="EGF/Laminin"/>
    <property type="match status" value="1"/>
</dbReference>
<evidence type="ECO:0000313" key="8">
    <source>
        <dbReference type="EMBL" id="KFM09739.1"/>
    </source>
</evidence>
<evidence type="ECO:0000259" key="7">
    <source>
        <dbReference type="PROSITE" id="PS50026"/>
    </source>
</evidence>
<feature type="non-terminal residue" evidence="8">
    <location>
        <position position="187"/>
    </location>
</feature>
<name>A0A087R8D5_APTFO</name>
<dbReference type="Gene3D" id="2.10.25.10">
    <property type="entry name" value="Laminin"/>
    <property type="match status" value="1"/>
</dbReference>
<evidence type="ECO:0000256" key="6">
    <source>
        <dbReference type="SAM" id="Phobius"/>
    </source>
</evidence>
<keyword evidence="6" id="KW-1133">Transmembrane helix</keyword>
<sequence>VSLLLRSQLEGLLGTSVGVEKLQLISLFIEDVNECSAGVGLCGEEAECFNSVGTYLCRCKKDYEDHSPTKSGTLCIRAPRSGIGFFLRHADILVGAAIMAGLAMLVAAGALCRAARQGRHPRRNLSPEEPPVRAVEEPAMELHDLGECLRLDPFQLKLRARPPEWLWGARAHPGQAYQVFLEQSPPL</sequence>
<dbReference type="Pfam" id="PF07645">
    <property type="entry name" value="EGF_CA"/>
    <property type="match status" value="1"/>
</dbReference>
<dbReference type="InterPro" id="IPR000742">
    <property type="entry name" value="EGF"/>
</dbReference>
<evidence type="ECO:0000256" key="4">
    <source>
        <dbReference type="ARBA" id="ARBA00023157"/>
    </source>
</evidence>
<dbReference type="Proteomes" id="UP000053286">
    <property type="component" value="Unassembled WGS sequence"/>
</dbReference>
<dbReference type="GO" id="GO:0005509">
    <property type="term" value="F:calcium ion binding"/>
    <property type="evidence" value="ECO:0007669"/>
    <property type="project" value="InterPro"/>
</dbReference>
<keyword evidence="9" id="KW-1185">Reference proteome</keyword>
<dbReference type="InterPro" id="IPR001881">
    <property type="entry name" value="EGF-like_Ca-bd_dom"/>
</dbReference>
<organism evidence="8 9">
    <name type="scientific">Aptenodytes forsteri</name>
    <name type="common">Emperor penguin</name>
    <dbReference type="NCBI Taxonomy" id="9233"/>
    <lineage>
        <taxon>Eukaryota</taxon>
        <taxon>Metazoa</taxon>
        <taxon>Chordata</taxon>
        <taxon>Craniata</taxon>
        <taxon>Vertebrata</taxon>
        <taxon>Euteleostomi</taxon>
        <taxon>Archelosauria</taxon>
        <taxon>Archosauria</taxon>
        <taxon>Dinosauria</taxon>
        <taxon>Saurischia</taxon>
        <taxon>Theropoda</taxon>
        <taxon>Coelurosauria</taxon>
        <taxon>Aves</taxon>
        <taxon>Neognathae</taxon>
        <taxon>Neoaves</taxon>
        <taxon>Aequornithes</taxon>
        <taxon>Sphenisciformes</taxon>
        <taxon>Spheniscidae</taxon>
        <taxon>Aptenodytes</taxon>
    </lineage>
</organism>
<evidence type="ECO:0000256" key="5">
    <source>
        <dbReference type="PROSITE-ProRule" id="PRU00076"/>
    </source>
</evidence>
<keyword evidence="3" id="KW-0677">Repeat</keyword>
<accession>A0A087R8D5</accession>
<gene>
    <name evidence="8" type="ORF">AS27_12723</name>
</gene>
<evidence type="ECO:0000256" key="2">
    <source>
        <dbReference type="ARBA" id="ARBA00022729"/>
    </source>
</evidence>
<dbReference type="InterPro" id="IPR049883">
    <property type="entry name" value="NOTCH1_EGF-like"/>
</dbReference>
<keyword evidence="4" id="KW-1015">Disulfide bond</keyword>
<dbReference type="AlphaFoldDB" id="A0A087R8D5"/>
<dbReference type="InterPro" id="IPR018097">
    <property type="entry name" value="EGF_Ca-bd_CS"/>
</dbReference>
<dbReference type="CDD" id="cd00054">
    <property type="entry name" value="EGF_CA"/>
    <property type="match status" value="1"/>
</dbReference>
<keyword evidence="6" id="KW-0472">Membrane</keyword>
<dbReference type="PROSITE" id="PS50026">
    <property type="entry name" value="EGF_3"/>
    <property type="match status" value="1"/>
</dbReference>
<comment type="caution">
    <text evidence="5">Lacks conserved residue(s) required for the propagation of feature annotation.</text>
</comment>
<dbReference type="FunFam" id="2.10.25.10:FF:000038">
    <property type="entry name" value="Fibrillin 2"/>
    <property type="match status" value="1"/>
</dbReference>
<feature type="domain" description="EGF-like" evidence="7">
    <location>
        <begin position="31"/>
        <end position="69"/>
    </location>
</feature>
<keyword evidence="2" id="KW-0732">Signal</keyword>
<reference evidence="8 9" key="1">
    <citation type="submission" date="2014-04" db="EMBL/GenBank/DDBJ databases">
        <title>Genome evolution of avian class.</title>
        <authorList>
            <person name="Zhang G."/>
            <person name="Li C."/>
        </authorList>
    </citation>
    <scope>NUCLEOTIDE SEQUENCE [LARGE SCALE GENOMIC DNA]</scope>
    <source>
        <strain evidence="8">BGI_AS27</strain>
    </source>
</reference>
<dbReference type="EMBL" id="KL226206">
    <property type="protein sequence ID" value="KFM09739.1"/>
    <property type="molecule type" value="Genomic_DNA"/>
</dbReference>
<keyword evidence="1 5" id="KW-0245">EGF-like domain</keyword>
<evidence type="ECO:0000256" key="1">
    <source>
        <dbReference type="ARBA" id="ARBA00022536"/>
    </source>
</evidence>
<feature type="non-terminal residue" evidence="8">
    <location>
        <position position="1"/>
    </location>
</feature>
<protein>
    <recommendedName>
        <fullName evidence="7">EGF-like domain-containing protein</fullName>
    </recommendedName>
</protein>
<keyword evidence="6" id="KW-0812">Transmembrane</keyword>
<evidence type="ECO:0000313" key="9">
    <source>
        <dbReference type="Proteomes" id="UP000053286"/>
    </source>
</evidence>
<dbReference type="STRING" id="9233.A0A087R8D5"/>
<proteinExistence type="predicted"/>
<dbReference type="InterPro" id="IPR000152">
    <property type="entry name" value="EGF-type_Asp/Asn_hydroxyl_site"/>
</dbReference>
<dbReference type="PROSITE" id="PS00010">
    <property type="entry name" value="ASX_HYDROXYL"/>
    <property type="match status" value="1"/>
</dbReference>